<sequence length="593" mass="68734">MSTNRGTHKRKRATRFVRTRQTDSTVIKPDTLTEDEQYRDENDAIFASLTSGEMILVKRTSKRGKPTKSKCWQLFRLIRNCTTNTIVHDRVFCVGCVKLFHYKLSYGTHSLINHSEQHLRRNWNEAPKSVLEEVKTKIIKLLVNYCAKNLRPFIIASDEGLHELIMESIEMGSMYGMALSVDVWSEDYTKRHFLGMCFYYIREHAMHCRILCCREVVELSVTNEVEIQYIEEELEKYGIVDLSNVIFVTDRGANMVAAIPASNRMNCIDHVINNIVEHALDVQDMQSWTELHAKSKLLVSYFKQSSLQSQLPITLKAENDTRWNTTLRMLKSILTSWNEVKELLRERNQLHRLDSIDKSLLKVVVEFFQTFSDATVDMEASKYPTIHMVFLWRRKLLQHLQVQNVDVPVIRKMKEQARRYLLNNWATKEIHKTAVFLHPLLRSLIKFSDNPADDPFTDETDATKGIIREQMVALDTINVESQSDNRGSTTVSNSSSGSSEDENSRDINEGARKRYTIMDDVVQYSCNLQLSPVDAEIEQYLSTLLINVNVDTFDLCEWWYLHKTKFPNLYKIALKTFCVPASSAYVESLFSKS</sequence>
<dbReference type="GO" id="GO:0006357">
    <property type="term" value="P:regulation of transcription by RNA polymerase II"/>
    <property type="evidence" value="ECO:0007669"/>
    <property type="project" value="TreeGrafter"/>
</dbReference>
<protein>
    <submittedName>
        <fullName evidence="3">Transposable element Hobo transposase</fullName>
    </submittedName>
</protein>
<dbReference type="AlphaFoldDB" id="A0A9Q0ND20"/>
<dbReference type="Proteomes" id="UP001151699">
    <property type="component" value="Chromosome A"/>
</dbReference>
<comment type="caution">
    <text evidence="3">The sequence shown here is derived from an EMBL/GenBank/DDBJ whole genome shotgun (WGS) entry which is preliminary data.</text>
</comment>
<dbReference type="InterPro" id="IPR012337">
    <property type="entry name" value="RNaseH-like_sf"/>
</dbReference>
<dbReference type="GO" id="GO:0005634">
    <property type="term" value="C:nucleus"/>
    <property type="evidence" value="ECO:0007669"/>
    <property type="project" value="TreeGrafter"/>
</dbReference>
<evidence type="ECO:0000313" key="3">
    <source>
        <dbReference type="EMBL" id="KAJ6647878.1"/>
    </source>
</evidence>
<dbReference type="SUPFAM" id="SSF140996">
    <property type="entry name" value="Hermes dimerisation domain"/>
    <property type="match status" value="1"/>
</dbReference>
<dbReference type="GO" id="GO:0046983">
    <property type="term" value="F:protein dimerization activity"/>
    <property type="evidence" value="ECO:0007669"/>
    <property type="project" value="InterPro"/>
</dbReference>
<name>A0A9Q0ND20_9DIPT</name>
<evidence type="ECO:0000259" key="2">
    <source>
        <dbReference type="Pfam" id="PF05699"/>
    </source>
</evidence>
<dbReference type="EMBL" id="WJQU01000001">
    <property type="protein sequence ID" value="KAJ6647878.1"/>
    <property type="molecule type" value="Genomic_DNA"/>
</dbReference>
<feature type="compositionally biased region" description="Low complexity" evidence="1">
    <location>
        <begin position="486"/>
        <end position="498"/>
    </location>
</feature>
<dbReference type="SMART" id="SM00614">
    <property type="entry name" value="ZnF_BED"/>
    <property type="match status" value="1"/>
</dbReference>
<dbReference type="Pfam" id="PF05699">
    <property type="entry name" value="Dimer_Tnp_hAT"/>
    <property type="match status" value="1"/>
</dbReference>
<evidence type="ECO:0000256" key="1">
    <source>
        <dbReference type="SAM" id="MobiDB-lite"/>
    </source>
</evidence>
<dbReference type="Gene3D" id="1.10.10.1070">
    <property type="entry name" value="Zinc finger, BED domain-containing"/>
    <property type="match status" value="1"/>
</dbReference>
<feature type="region of interest" description="Disordered" evidence="1">
    <location>
        <begin position="478"/>
        <end position="507"/>
    </location>
</feature>
<dbReference type="OrthoDB" id="1607513at2759"/>
<feature type="domain" description="HAT C-terminal dimerisation" evidence="2">
    <location>
        <begin position="536"/>
        <end position="592"/>
    </location>
</feature>
<reference evidence="3" key="1">
    <citation type="submission" date="2022-07" db="EMBL/GenBank/DDBJ databases">
        <authorList>
            <person name="Trinca V."/>
            <person name="Uliana J.V.C."/>
            <person name="Torres T.T."/>
            <person name="Ward R.J."/>
            <person name="Monesi N."/>
        </authorList>
    </citation>
    <scope>NUCLEOTIDE SEQUENCE</scope>
    <source>
        <strain evidence="3">HSMRA1968</strain>
        <tissue evidence="3">Whole embryos</tissue>
    </source>
</reference>
<dbReference type="InterPro" id="IPR008906">
    <property type="entry name" value="HATC_C_dom"/>
</dbReference>
<dbReference type="PANTHER" id="PTHR46169">
    <property type="entry name" value="DNA REPLICATION-RELATED ELEMENT FACTOR, ISOFORM A"/>
    <property type="match status" value="1"/>
</dbReference>
<gene>
    <name evidence="3" type="primary">T_9</name>
    <name evidence="3" type="ORF">Bhyg_03102</name>
</gene>
<dbReference type="SUPFAM" id="SSF53098">
    <property type="entry name" value="Ribonuclease H-like"/>
    <property type="match status" value="1"/>
</dbReference>
<proteinExistence type="predicted"/>
<accession>A0A9Q0ND20</accession>
<feature type="non-terminal residue" evidence="3">
    <location>
        <position position="1"/>
    </location>
</feature>
<organism evidence="3 4">
    <name type="scientific">Pseudolycoriella hygida</name>
    <dbReference type="NCBI Taxonomy" id="35572"/>
    <lineage>
        <taxon>Eukaryota</taxon>
        <taxon>Metazoa</taxon>
        <taxon>Ecdysozoa</taxon>
        <taxon>Arthropoda</taxon>
        <taxon>Hexapoda</taxon>
        <taxon>Insecta</taxon>
        <taxon>Pterygota</taxon>
        <taxon>Neoptera</taxon>
        <taxon>Endopterygota</taxon>
        <taxon>Diptera</taxon>
        <taxon>Nematocera</taxon>
        <taxon>Sciaroidea</taxon>
        <taxon>Sciaridae</taxon>
        <taxon>Pseudolycoriella</taxon>
    </lineage>
</organism>
<keyword evidence="4" id="KW-1185">Reference proteome</keyword>
<dbReference type="PANTHER" id="PTHR46169:SF17">
    <property type="entry name" value="HAT C-TERMINAL DIMERISATION DOMAIN-CONTAINING PROTEIN"/>
    <property type="match status" value="1"/>
</dbReference>
<dbReference type="InterPro" id="IPR052717">
    <property type="entry name" value="Vacuolar_transposase_reg"/>
</dbReference>
<evidence type="ECO:0000313" key="4">
    <source>
        <dbReference type="Proteomes" id="UP001151699"/>
    </source>
</evidence>